<dbReference type="Proteomes" id="UP000322139">
    <property type="component" value="Unassembled WGS sequence"/>
</dbReference>
<comment type="catalytic activity">
    <reaction evidence="1">
        <text>5-oxo-L-proline + ATP + 2 H2O = L-glutamate + ADP + phosphate + H(+)</text>
        <dbReference type="Rhea" id="RHEA:10348"/>
        <dbReference type="ChEBI" id="CHEBI:15377"/>
        <dbReference type="ChEBI" id="CHEBI:15378"/>
        <dbReference type="ChEBI" id="CHEBI:29985"/>
        <dbReference type="ChEBI" id="CHEBI:30616"/>
        <dbReference type="ChEBI" id="CHEBI:43474"/>
        <dbReference type="ChEBI" id="CHEBI:58402"/>
        <dbReference type="ChEBI" id="CHEBI:456216"/>
        <dbReference type="EC" id="3.5.2.9"/>
    </reaction>
</comment>
<dbReference type="CDD" id="cd10787">
    <property type="entry name" value="LamB_YcsF_like"/>
    <property type="match status" value="1"/>
</dbReference>
<dbReference type="GO" id="GO:0005975">
    <property type="term" value="P:carbohydrate metabolic process"/>
    <property type="evidence" value="ECO:0007669"/>
    <property type="project" value="InterPro"/>
</dbReference>
<protein>
    <recommendedName>
        <fullName evidence="1">5-oxoprolinase subunit A</fullName>
        <shortName evidence="1">5-OPase subunit A</shortName>
        <ecNumber evidence="1">3.5.2.9</ecNumber>
    </recommendedName>
    <alternativeName>
        <fullName evidence="1">5-oxoprolinase (ATP-hydrolyzing) subunit A</fullName>
    </alternativeName>
</protein>
<accession>A0A5D4RBA3</accession>
<proteinExistence type="inferred from homology"/>
<comment type="similarity">
    <text evidence="1">Belongs to the LamB/PxpA family.</text>
</comment>
<evidence type="ECO:0000256" key="1">
    <source>
        <dbReference type="HAMAP-Rule" id="MF_00691"/>
    </source>
</evidence>
<dbReference type="InterPro" id="IPR011330">
    <property type="entry name" value="Glyco_hydro/deAcase_b/a-brl"/>
</dbReference>
<dbReference type="InterPro" id="IPR005501">
    <property type="entry name" value="LamB/YcsF/PxpA-like"/>
</dbReference>
<dbReference type="GO" id="GO:0005524">
    <property type="term" value="F:ATP binding"/>
    <property type="evidence" value="ECO:0007669"/>
    <property type="project" value="UniProtKB-UniRule"/>
</dbReference>
<keyword evidence="1" id="KW-0378">Hydrolase</keyword>
<dbReference type="GO" id="GO:0017168">
    <property type="term" value="F:5-oxoprolinase (ATP-hydrolyzing) activity"/>
    <property type="evidence" value="ECO:0007669"/>
    <property type="project" value="UniProtKB-UniRule"/>
</dbReference>
<name>A0A5D4RBA3_9BACI</name>
<keyword evidence="1" id="KW-0067">ATP-binding</keyword>
<dbReference type="EMBL" id="VTER01000006">
    <property type="protein sequence ID" value="TYS47829.1"/>
    <property type="molecule type" value="Genomic_DNA"/>
</dbReference>
<dbReference type="PANTHER" id="PTHR30292">
    <property type="entry name" value="UNCHARACTERIZED PROTEIN YBGL-RELATED"/>
    <property type="match status" value="1"/>
</dbReference>
<gene>
    <name evidence="1" type="primary">pxpA</name>
    <name evidence="2" type="ORF">FZD51_12930</name>
</gene>
<comment type="caution">
    <text evidence="2">The sequence shown here is derived from an EMBL/GenBank/DDBJ whole genome shotgun (WGS) entry which is preliminary data.</text>
</comment>
<comment type="subunit">
    <text evidence="1">Forms a complex composed of PxpA, PxpB and PxpC.</text>
</comment>
<dbReference type="SUPFAM" id="SSF88713">
    <property type="entry name" value="Glycoside hydrolase/deacetylase"/>
    <property type="match status" value="1"/>
</dbReference>
<dbReference type="Gene3D" id="3.20.20.370">
    <property type="entry name" value="Glycoside hydrolase/deacetylase"/>
    <property type="match status" value="1"/>
</dbReference>
<evidence type="ECO:0000313" key="2">
    <source>
        <dbReference type="EMBL" id="TYS47829.1"/>
    </source>
</evidence>
<dbReference type="EC" id="3.5.2.9" evidence="1"/>
<comment type="function">
    <text evidence="1">Catalyzes the cleavage of 5-oxoproline to form L-glutamate coupled to the hydrolysis of ATP to ADP and inorganic phosphate.</text>
</comment>
<dbReference type="Pfam" id="PF03746">
    <property type="entry name" value="LamB_YcsF"/>
    <property type="match status" value="1"/>
</dbReference>
<dbReference type="PANTHER" id="PTHR30292:SF0">
    <property type="entry name" value="5-OXOPROLINASE SUBUNIT A"/>
    <property type="match status" value="1"/>
</dbReference>
<keyword evidence="1" id="KW-0547">Nucleotide-binding</keyword>
<dbReference type="NCBIfam" id="NF003814">
    <property type="entry name" value="PRK05406.1-3"/>
    <property type="match status" value="1"/>
</dbReference>
<sequence length="252" mass="27199">MKKIDLNCDLGESFGSFKIGSDEEIMAYITSANIACGFHAGDPGTMRRTVKLALQHGTAIGAHPGLPDLQGFGRRKIEISPEEAFDLVLYQIGALSAFVKSEGGRLSHVKPHGALYNMCAGDKRLAEAVARAVQSVDEELVLFGLHNSESIRAAERVGIRAAQEVFADRRYEDDGTLVSRSSRDALITAAEEAVGQVLRMVLENKTLSRNGNEIIIKADTICLHGDGPHALEFAATLHAALKGRDIEVASFR</sequence>
<dbReference type="RefSeq" id="WP_148975155.1">
    <property type="nucleotide sequence ID" value="NZ_JBNIKU010000008.1"/>
</dbReference>
<dbReference type="NCBIfam" id="NF003816">
    <property type="entry name" value="PRK05406.1-5"/>
    <property type="match status" value="1"/>
</dbReference>
<reference evidence="2 3" key="1">
    <citation type="submission" date="2019-08" db="EMBL/GenBank/DDBJ databases">
        <title>Bacillus genomes from the desert of Cuatro Cienegas, Coahuila.</title>
        <authorList>
            <person name="Olmedo-Alvarez G."/>
        </authorList>
    </citation>
    <scope>NUCLEOTIDE SEQUENCE [LARGE SCALE GENOMIC DNA]</scope>
    <source>
        <strain evidence="2 3">CH446_14T</strain>
    </source>
</reference>
<evidence type="ECO:0000313" key="3">
    <source>
        <dbReference type="Proteomes" id="UP000322139"/>
    </source>
</evidence>
<dbReference type="HAMAP" id="MF_00691">
    <property type="entry name" value="PxpA"/>
    <property type="match status" value="1"/>
</dbReference>
<dbReference type="AlphaFoldDB" id="A0A5D4RBA3"/>
<organism evidence="2 3">
    <name type="scientific">Bacillus infantis</name>
    <dbReference type="NCBI Taxonomy" id="324767"/>
    <lineage>
        <taxon>Bacteria</taxon>
        <taxon>Bacillati</taxon>
        <taxon>Bacillota</taxon>
        <taxon>Bacilli</taxon>
        <taxon>Bacillales</taxon>
        <taxon>Bacillaceae</taxon>
        <taxon>Bacillus</taxon>
    </lineage>
</organism>